<accession>A0AB33IHZ8</accession>
<proteinExistence type="predicted"/>
<organism evidence="1 2">
    <name type="scientific">Acetobacter aceti NBRC 14818</name>
    <dbReference type="NCBI Taxonomy" id="887700"/>
    <lineage>
        <taxon>Bacteria</taxon>
        <taxon>Pseudomonadati</taxon>
        <taxon>Pseudomonadota</taxon>
        <taxon>Alphaproteobacteria</taxon>
        <taxon>Acetobacterales</taxon>
        <taxon>Acetobacteraceae</taxon>
        <taxon>Acetobacter</taxon>
        <taxon>Acetobacter subgen. Acetobacter</taxon>
    </lineage>
</organism>
<dbReference type="Proteomes" id="UP000516424">
    <property type="component" value="Chromosome"/>
</dbReference>
<dbReference type="AlphaFoldDB" id="A0AB33IHZ8"/>
<evidence type="ECO:0000313" key="2">
    <source>
        <dbReference type="Proteomes" id="UP000516424"/>
    </source>
</evidence>
<reference evidence="1 2" key="1">
    <citation type="journal article" date="2011" name="Microbiology">
        <title>Transcriptome response to different carbon sources in Acetobacter aceti.</title>
        <authorList>
            <person name="Sakurai K."/>
            <person name="Arai H."/>
            <person name="Ishii M."/>
            <person name="Igarashi Y."/>
        </authorList>
    </citation>
    <scope>NUCLEOTIDE SEQUENCE [LARGE SCALE GENOMIC DNA]</scope>
    <source>
        <strain evidence="1 2">NBRC 14818</strain>
    </source>
</reference>
<sequence>MARLKKNDIKRHRYWLSNWHTPEEVTSYIDPIIQHIGSVDFFNQAGLTFLHEAWLAAEFGEIRNIAKVRLVNESHEWPDFEACDHHSVEPIECVEAVIPGRRRGDEYREREENKELTEDPVENWIERAGAVPRALDVAIKKKTSKNYNNSVSLLVYLNIYEYGIRTNEIENEIYSKMDAYKIFFHRIYVLWKKKIYASDDPRSVPAPS</sequence>
<protein>
    <submittedName>
        <fullName evidence="1">Uncharacterized protein</fullName>
    </submittedName>
</protein>
<dbReference type="EMBL" id="AP023410">
    <property type="protein sequence ID" value="BCK75514.1"/>
    <property type="molecule type" value="Genomic_DNA"/>
</dbReference>
<name>A0AB33IHZ8_ACEAC</name>
<keyword evidence="2" id="KW-1185">Reference proteome</keyword>
<evidence type="ECO:0000313" key="1">
    <source>
        <dbReference type="EMBL" id="BCK75514.1"/>
    </source>
</evidence>
<gene>
    <name evidence="1" type="ORF">EMQ_1120</name>
</gene>
<dbReference type="RefSeq" id="WP_048874185.1">
    <property type="nucleotide sequence ID" value="NZ_AP023410.1"/>
</dbReference>